<keyword evidence="3" id="KW-0156">Chromatin regulator</keyword>
<feature type="domain" description="YDG" evidence="9">
    <location>
        <begin position="248"/>
        <end position="395"/>
    </location>
</feature>
<sequence length="694" mass="76487">MPARPATIPAAPPPPPSAALNSLRPDPPPSPSPSLKDQTFPDLPVAAMAMASPSCLDLNHPPILKVEPKPEPLELESPAKPTPKTPASALDSDPNSLSIVPYSAVDSPLQQLSPTSDEEALFAEYFRLAHLFMSSYSKKLGVAVAKSIVEAAKAQTPQSAMAVSKKRKARSADMVRVSSLSEHDQIYFRDLVRRARITFESLRVLIIRDEARGQGLGAFGRRSRADLKAAAIMTNRALWLNRDKRIIGSIPGICVGDVYFFRMELCVIGLHGQVQAGIDYVPASRSSSGEPIATSIIVSGGYEDDDDGGDALIYTGHGGRDHLHKMCTSQKLRGGNLALERSMKYGIEIRVIRGIKVDQSPSGRIYVYDGLYRIVNCWLDVGKSGFGVFKYKLLRNEGQEEMGSVMLKVAACLKANSLTVRKNGFFCYDISMGKEKLPVSLYNELDDDQDPLHFEYLATPIYPPIIQDKFHGDSTGGCECVTNCTSDCYCASMNGGEFAYDGNGVLLRGKPLIYECGTACRCPLSCLNRVSQKGTRHRLEVFRSKDTGWGVRSLDLIRAGTFICEFSGIVLTKQQTDILQQAGESLVYPNRFPGRWVEWGDISDVFQDYLPPRYPYLPELTFSIDVSRARNAACYLSHSACPNVFVQFVLYDHYSLSYPHVMIFAMENIPPLRELSIDYGAIDDLAGTVPKLEY</sequence>
<dbReference type="GO" id="GO:0032259">
    <property type="term" value="P:methylation"/>
    <property type="evidence" value="ECO:0007669"/>
    <property type="project" value="UniProtKB-KW"/>
</dbReference>
<dbReference type="GO" id="GO:0042054">
    <property type="term" value="F:histone methyltransferase activity"/>
    <property type="evidence" value="ECO:0007669"/>
    <property type="project" value="InterPro"/>
</dbReference>
<evidence type="ECO:0000313" key="10">
    <source>
        <dbReference type="EMBL" id="PKA66466.1"/>
    </source>
</evidence>
<feature type="region of interest" description="Disordered" evidence="6">
    <location>
        <begin position="57"/>
        <end position="95"/>
    </location>
</feature>
<dbReference type="SMART" id="SM00466">
    <property type="entry name" value="SRA"/>
    <property type="match status" value="1"/>
</dbReference>
<dbReference type="PROSITE" id="PS51575">
    <property type="entry name" value="SAM_MT43_SUVAR39_2"/>
    <property type="match status" value="1"/>
</dbReference>
<evidence type="ECO:0000256" key="4">
    <source>
        <dbReference type="ARBA" id="ARBA00023242"/>
    </source>
</evidence>
<dbReference type="InterPro" id="IPR036987">
    <property type="entry name" value="SRA-YDG_sf"/>
</dbReference>
<dbReference type="Pfam" id="PF02182">
    <property type="entry name" value="SAD_SRA"/>
    <property type="match status" value="1"/>
</dbReference>
<evidence type="ECO:0000259" key="8">
    <source>
        <dbReference type="PROSITE" id="PS50867"/>
    </source>
</evidence>
<keyword evidence="2" id="KW-0158">Chromosome</keyword>
<dbReference type="InterPro" id="IPR051357">
    <property type="entry name" value="H3K9_HMTase_SUVAR3-9"/>
</dbReference>
<dbReference type="InterPro" id="IPR001214">
    <property type="entry name" value="SET_dom"/>
</dbReference>
<dbReference type="InterPro" id="IPR046341">
    <property type="entry name" value="SET_dom_sf"/>
</dbReference>
<evidence type="ECO:0000256" key="6">
    <source>
        <dbReference type="SAM" id="MobiDB-lite"/>
    </source>
</evidence>
<dbReference type="InterPro" id="IPR003105">
    <property type="entry name" value="SRA_YDG"/>
</dbReference>
<accession>A0A2I0BFD8</accession>
<keyword evidence="11" id="KW-1185">Reference proteome</keyword>
<keyword evidence="10" id="KW-0808">Transferase</keyword>
<organism evidence="10 11">
    <name type="scientific">Apostasia shenzhenica</name>
    <dbReference type="NCBI Taxonomy" id="1088818"/>
    <lineage>
        <taxon>Eukaryota</taxon>
        <taxon>Viridiplantae</taxon>
        <taxon>Streptophyta</taxon>
        <taxon>Embryophyta</taxon>
        <taxon>Tracheophyta</taxon>
        <taxon>Spermatophyta</taxon>
        <taxon>Magnoliopsida</taxon>
        <taxon>Liliopsida</taxon>
        <taxon>Asparagales</taxon>
        <taxon>Orchidaceae</taxon>
        <taxon>Apostasioideae</taxon>
        <taxon>Apostasia</taxon>
    </lineage>
</organism>
<dbReference type="STRING" id="1088818.A0A2I0BFD8"/>
<dbReference type="Gene3D" id="2.170.270.10">
    <property type="entry name" value="SET domain"/>
    <property type="match status" value="1"/>
</dbReference>
<dbReference type="OrthoDB" id="5792673at2759"/>
<feature type="region of interest" description="Disordered" evidence="6">
    <location>
        <begin position="1"/>
        <end position="43"/>
    </location>
</feature>
<dbReference type="Gene3D" id="2.30.280.10">
    <property type="entry name" value="SRA-YDG"/>
    <property type="match status" value="1"/>
</dbReference>
<dbReference type="GO" id="GO:0005694">
    <property type="term" value="C:chromosome"/>
    <property type="evidence" value="ECO:0007669"/>
    <property type="project" value="UniProtKB-SubCell"/>
</dbReference>
<reference evidence="10 11" key="1">
    <citation type="journal article" date="2017" name="Nature">
        <title>The Apostasia genome and the evolution of orchids.</title>
        <authorList>
            <person name="Zhang G.Q."/>
            <person name="Liu K.W."/>
            <person name="Li Z."/>
            <person name="Lohaus R."/>
            <person name="Hsiao Y.Y."/>
            <person name="Niu S.C."/>
            <person name="Wang J.Y."/>
            <person name="Lin Y.C."/>
            <person name="Xu Q."/>
            <person name="Chen L.J."/>
            <person name="Yoshida K."/>
            <person name="Fujiwara S."/>
            <person name="Wang Z.W."/>
            <person name="Zhang Y.Q."/>
            <person name="Mitsuda N."/>
            <person name="Wang M."/>
            <person name="Liu G.H."/>
            <person name="Pecoraro L."/>
            <person name="Huang H.X."/>
            <person name="Xiao X.J."/>
            <person name="Lin M."/>
            <person name="Wu X.Y."/>
            <person name="Wu W.L."/>
            <person name="Chen Y.Y."/>
            <person name="Chang S.B."/>
            <person name="Sakamoto S."/>
            <person name="Ohme-Takagi M."/>
            <person name="Yagi M."/>
            <person name="Zeng S.J."/>
            <person name="Shen C.Y."/>
            <person name="Yeh C.M."/>
            <person name="Luo Y.B."/>
            <person name="Tsai W.C."/>
            <person name="Van de Peer Y."/>
            <person name="Liu Z.J."/>
        </authorList>
    </citation>
    <scope>NUCLEOTIDE SEQUENCE [LARGE SCALE GENOMIC DNA]</scope>
    <source>
        <strain evidence="11">cv. Shenzhen</strain>
        <tissue evidence="10">Stem</tissue>
    </source>
</reference>
<evidence type="ECO:0000256" key="2">
    <source>
        <dbReference type="ARBA" id="ARBA00022454"/>
    </source>
</evidence>
<dbReference type="Pfam" id="PF05033">
    <property type="entry name" value="Pre-SET"/>
    <property type="match status" value="1"/>
</dbReference>
<dbReference type="SUPFAM" id="SSF82199">
    <property type="entry name" value="SET domain"/>
    <property type="match status" value="1"/>
</dbReference>
<dbReference type="PANTHER" id="PTHR45660">
    <property type="entry name" value="HISTONE-LYSINE N-METHYLTRANSFERASE SETMAR"/>
    <property type="match status" value="1"/>
</dbReference>
<dbReference type="SUPFAM" id="SSF88697">
    <property type="entry name" value="PUA domain-like"/>
    <property type="match status" value="1"/>
</dbReference>
<dbReference type="SMART" id="SM00317">
    <property type="entry name" value="SET"/>
    <property type="match status" value="1"/>
</dbReference>
<dbReference type="InterPro" id="IPR025794">
    <property type="entry name" value="H3-K9-MeTrfase_plant"/>
</dbReference>
<protein>
    <submittedName>
        <fullName evidence="10">Putative histone-lysine N-methyltransferase, H3 lysine-9 specific SUVH9</fullName>
        <ecNumber evidence="10">2.1.1.43</ecNumber>
    </submittedName>
</protein>
<gene>
    <name evidence="10" type="primary">SUVH9</name>
    <name evidence="10" type="ORF">AXF42_Ash007164</name>
</gene>
<evidence type="ECO:0000313" key="11">
    <source>
        <dbReference type="Proteomes" id="UP000236161"/>
    </source>
</evidence>
<dbReference type="EC" id="2.1.1.43" evidence="10"/>
<keyword evidence="4 5" id="KW-0539">Nucleus</keyword>
<feature type="domain" description="SET" evidence="7">
    <location>
        <begin position="537"/>
        <end position="680"/>
    </location>
</feature>
<dbReference type="PANTHER" id="PTHR45660:SF3">
    <property type="entry name" value="HISTONE-LYSINE N-METHYLTRANSFERASE FAMILY MEMBER SUVH9"/>
    <property type="match status" value="1"/>
</dbReference>
<dbReference type="Proteomes" id="UP000236161">
    <property type="component" value="Unassembled WGS sequence"/>
</dbReference>
<dbReference type="InterPro" id="IPR007728">
    <property type="entry name" value="Pre-SET_dom"/>
</dbReference>
<dbReference type="PROSITE" id="PS50280">
    <property type="entry name" value="SET"/>
    <property type="match status" value="1"/>
</dbReference>
<proteinExistence type="predicted"/>
<dbReference type="EMBL" id="KZ451886">
    <property type="protein sequence ID" value="PKA66466.1"/>
    <property type="molecule type" value="Genomic_DNA"/>
</dbReference>
<dbReference type="PROSITE" id="PS51015">
    <property type="entry name" value="YDG"/>
    <property type="match status" value="1"/>
</dbReference>
<keyword evidence="10" id="KW-0489">Methyltransferase</keyword>
<dbReference type="GO" id="GO:0005634">
    <property type="term" value="C:nucleus"/>
    <property type="evidence" value="ECO:0007669"/>
    <property type="project" value="UniProtKB-SubCell"/>
</dbReference>
<evidence type="ECO:0000256" key="1">
    <source>
        <dbReference type="ARBA" id="ARBA00004286"/>
    </source>
</evidence>
<dbReference type="AlphaFoldDB" id="A0A2I0BFD8"/>
<dbReference type="GO" id="GO:0008270">
    <property type="term" value="F:zinc ion binding"/>
    <property type="evidence" value="ECO:0007669"/>
    <property type="project" value="InterPro"/>
</dbReference>
<evidence type="ECO:0000259" key="7">
    <source>
        <dbReference type="PROSITE" id="PS50280"/>
    </source>
</evidence>
<evidence type="ECO:0000256" key="5">
    <source>
        <dbReference type="PROSITE-ProRule" id="PRU00358"/>
    </source>
</evidence>
<dbReference type="InterPro" id="IPR015947">
    <property type="entry name" value="PUA-like_sf"/>
</dbReference>
<dbReference type="GO" id="GO:0003690">
    <property type="term" value="F:double-stranded DNA binding"/>
    <property type="evidence" value="ECO:0007669"/>
    <property type="project" value="TreeGrafter"/>
</dbReference>
<dbReference type="Pfam" id="PF00856">
    <property type="entry name" value="SET"/>
    <property type="match status" value="1"/>
</dbReference>
<comment type="subcellular location">
    <subcellularLocation>
        <location evidence="1">Chromosome</location>
    </subcellularLocation>
    <subcellularLocation>
        <location evidence="5">Nucleus</location>
    </subcellularLocation>
</comment>
<evidence type="ECO:0000256" key="3">
    <source>
        <dbReference type="ARBA" id="ARBA00022853"/>
    </source>
</evidence>
<name>A0A2I0BFD8_9ASPA</name>
<feature type="domain" description="Pre-SET" evidence="8">
    <location>
        <begin position="476"/>
        <end position="534"/>
    </location>
</feature>
<evidence type="ECO:0000259" key="9">
    <source>
        <dbReference type="PROSITE" id="PS51015"/>
    </source>
</evidence>
<dbReference type="SMART" id="SM00468">
    <property type="entry name" value="PreSET"/>
    <property type="match status" value="1"/>
</dbReference>
<dbReference type="PROSITE" id="PS50867">
    <property type="entry name" value="PRE_SET"/>
    <property type="match status" value="1"/>
</dbReference>